<evidence type="ECO:0000256" key="1">
    <source>
        <dbReference type="SAM" id="Coils"/>
    </source>
</evidence>
<accession>A0ABU5Z7Q5</accession>
<comment type="caution">
    <text evidence="2">The sequence shown here is derived from an EMBL/GenBank/DDBJ whole genome shotgun (WGS) entry which is preliminary data.</text>
</comment>
<evidence type="ECO:0000313" key="3">
    <source>
        <dbReference type="Proteomes" id="UP001311730"/>
    </source>
</evidence>
<proteinExistence type="predicted"/>
<dbReference type="EMBL" id="JAYKBW010000007">
    <property type="protein sequence ID" value="MEB3075002.1"/>
    <property type="molecule type" value="Genomic_DNA"/>
</dbReference>
<protein>
    <submittedName>
        <fullName evidence="2">Uncharacterized protein</fullName>
    </submittedName>
</protein>
<keyword evidence="1" id="KW-0175">Coiled coil</keyword>
<reference evidence="2 3" key="1">
    <citation type="submission" date="2023-12" db="EMBL/GenBank/DDBJ databases">
        <title>Genomic sequences of Capnocytophaga and Parvimonas strains.</title>
        <authorList>
            <person name="Watt R.M."/>
            <person name="Wang M."/>
            <person name="Yang T."/>
            <person name="Tong W.M."/>
        </authorList>
    </citation>
    <scope>NUCLEOTIDE SEQUENCE [LARGE SCALE GENOMIC DNA]</scope>
    <source>
        <strain evidence="2 3">CCUG 13096</strain>
    </source>
</reference>
<sequence length="188" mass="22064">MKLDFYTTKSYTYIVAGNVTFRKREQGYPRVNEVPFERVDSQNFTEKPYFIAFIDVDGEITDENLNEAYSQFCDFCKRTHEKNKIQKEQAKQSLEADFRALENEIKEGKVFEANIENIRRILLYLNSMNWGVWQLPKMTCGYSAHQYDCDGHQASTITLDKPIDYYGEKVSKFKVGGGRLHLTKYKFV</sequence>
<keyword evidence="3" id="KW-1185">Reference proteome</keyword>
<gene>
    <name evidence="2" type="ORF">VJJ08_06800</name>
</gene>
<name>A0ABU5Z7Q5_9FLAO</name>
<dbReference type="RefSeq" id="WP_323983282.1">
    <property type="nucleotide sequence ID" value="NZ_JAYKBW010000007.1"/>
</dbReference>
<dbReference type="Proteomes" id="UP001311730">
    <property type="component" value="Unassembled WGS sequence"/>
</dbReference>
<feature type="coiled-coil region" evidence="1">
    <location>
        <begin position="77"/>
        <end position="104"/>
    </location>
</feature>
<organism evidence="2 3">
    <name type="scientific">Capnocytophaga gingivalis</name>
    <dbReference type="NCBI Taxonomy" id="1017"/>
    <lineage>
        <taxon>Bacteria</taxon>
        <taxon>Pseudomonadati</taxon>
        <taxon>Bacteroidota</taxon>
        <taxon>Flavobacteriia</taxon>
        <taxon>Flavobacteriales</taxon>
        <taxon>Flavobacteriaceae</taxon>
        <taxon>Capnocytophaga</taxon>
    </lineage>
</organism>
<evidence type="ECO:0000313" key="2">
    <source>
        <dbReference type="EMBL" id="MEB3075002.1"/>
    </source>
</evidence>